<accession>A0AAJ7RGF5</accession>
<dbReference type="AlphaFoldDB" id="A0AAJ7RGF5"/>
<evidence type="ECO:0000313" key="2">
    <source>
        <dbReference type="RefSeq" id="XP_024940154.1"/>
    </source>
</evidence>
<reference evidence="2" key="1">
    <citation type="submission" date="2025-08" db="UniProtKB">
        <authorList>
            <consortium name="RefSeq"/>
        </authorList>
    </citation>
    <scope>IDENTIFICATION</scope>
</reference>
<name>A0AAJ7RGF5_CEPCN</name>
<organism evidence="1 2">
    <name type="scientific">Cephus cinctus</name>
    <name type="common">Wheat stem sawfly</name>
    <dbReference type="NCBI Taxonomy" id="211228"/>
    <lineage>
        <taxon>Eukaryota</taxon>
        <taxon>Metazoa</taxon>
        <taxon>Ecdysozoa</taxon>
        <taxon>Arthropoda</taxon>
        <taxon>Hexapoda</taxon>
        <taxon>Insecta</taxon>
        <taxon>Pterygota</taxon>
        <taxon>Neoptera</taxon>
        <taxon>Endopterygota</taxon>
        <taxon>Hymenoptera</taxon>
        <taxon>Cephoidea</taxon>
        <taxon>Cephidae</taxon>
        <taxon>Cephus</taxon>
    </lineage>
</organism>
<dbReference type="Proteomes" id="UP000694920">
    <property type="component" value="Unplaced"/>
</dbReference>
<keyword evidence="1" id="KW-1185">Reference proteome</keyword>
<dbReference type="KEGG" id="ccin:112494256"/>
<gene>
    <name evidence="2" type="primary">LOC112494256</name>
</gene>
<evidence type="ECO:0000313" key="1">
    <source>
        <dbReference type="Proteomes" id="UP000694920"/>
    </source>
</evidence>
<dbReference type="RefSeq" id="XP_024940154.1">
    <property type="nucleotide sequence ID" value="XM_025084386.1"/>
</dbReference>
<dbReference type="GeneID" id="112494256"/>
<sequence>MLAGCMSSTTCNKLQPSVSTNENSASMRKFVFSVRDGYSIYTHHKCKKISLETESTDGNGSSFHTGNLMYLLQRYSAPLVTIATRPLTKSITSTAPGFIIFASS</sequence>
<proteinExistence type="predicted"/>
<protein>
    <submittedName>
        <fullName evidence="2">Uncharacterized protein LOC112494256</fullName>
    </submittedName>
</protein>